<dbReference type="PANTHER" id="PTHR12072">
    <property type="entry name" value="CWF19, CELL CYCLE CONTROL PROTEIN"/>
    <property type="match status" value="1"/>
</dbReference>
<dbReference type="Proteomes" id="UP000007264">
    <property type="component" value="Unassembled WGS sequence"/>
</dbReference>
<feature type="domain" description="Cwf19-like C-terminal" evidence="4">
    <location>
        <begin position="384"/>
        <end position="497"/>
    </location>
</feature>
<dbReference type="EMBL" id="AGSI01000008">
    <property type="protein sequence ID" value="EIE23276.1"/>
    <property type="molecule type" value="Genomic_DNA"/>
</dbReference>
<dbReference type="KEGG" id="csl:COCSUDRAFT_36720"/>
<dbReference type="Pfam" id="PF04677">
    <property type="entry name" value="CwfJ_C_1"/>
    <property type="match status" value="1"/>
</dbReference>
<dbReference type="RefSeq" id="XP_005647820.1">
    <property type="nucleotide sequence ID" value="XM_005647763.1"/>
</dbReference>
<feature type="region of interest" description="Disordered" evidence="2">
    <location>
        <begin position="184"/>
        <end position="207"/>
    </location>
</feature>
<gene>
    <name evidence="5" type="ORF">COCSUDRAFT_36720</name>
</gene>
<dbReference type="InterPro" id="IPR036265">
    <property type="entry name" value="HIT-like_sf"/>
</dbReference>
<keyword evidence="6" id="KW-1185">Reference proteome</keyword>
<dbReference type="OrthoDB" id="2113965at2759"/>
<feature type="compositionally biased region" description="Basic and acidic residues" evidence="2">
    <location>
        <begin position="118"/>
        <end position="136"/>
    </location>
</feature>
<proteinExistence type="inferred from homology"/>
<evidence type="ECO:0000259" key="4">
    <source>
        <dbReference type="Pfam" id="PF04677"/>
    </source>
</evidence>
<organism evidence="5 6">
    <name type="scientific">Coccomyxa subellipsoidea (strain C-169)</name>
    <name type="common">Green microalga</name>
    <dbReference type="NCBI Taxonomy" id="574566"/>
    <lineage>
        <taxon>Eukaryota</taxon>
        <taxon>Viridiplantae</taxon>
        <taxon>Chlorophyta</taxon>
        <taxon>core chlorophytes</taxon>
        <taxon>Trebouxiophyceae</taxon>
        <taxon>Trebouxiophyceae incertae sedis</taxon>
        <taxon>Coccomyxaceae</taxon>
        <taxon>Coccomyxa</taxon>
        <taxon>Coccomyxa subellipsoidea</taxon>
    </lineage>
</organism>
<sequence length="607" mass="66103">MLSAVQFVDKELANRSLVEEKKAKKKEKKKEKKAKELNVYWKDGGDGVPDKPAREPSKSGIIPTAKAGDGGASWRLKALKRAQTAAAEEGRSVNEIVSERFSSLKDLTASLTEQRAAPWREPHSRNVEDRQNRQREASSGGGRGPRGGGRGRRGDPLGRPADAAVLRGAAAALNEFSNDGSFLDSFKGAADSAKSGDPAEPSGGGNFGAAAALRARLLGRGPPAAAAGDPTGGTAKREVVILPQVDAGGRAVPGAFGRDCAGEGALSARLVDGCPFLPKRLQRYDAPGEKSRYFADDDAADLGTLVKRQRYEGAEDIDANLADNIARKARYKGNELDVDEEYDHDGGLAMYESRNKKGTREKQAQRQKAAQIADYRCACLSEFSCTYAFVNKRRLRHLTVAIGQTAYLMLPPKGRLVPGHCLIAPLDHVASTRQADEHVWTEIRNFKKCLLQMFMAQGKDVIFMETAKRLGDARSHGFVECIPVPPKVAAKAPLYFKKGIDDAESEWAQHHAKRWIDTSAKGLRGCIPPNFPYFAVEMGLASGHVHVIDDESSFPDSFGRGVLIGLLQLPAEDMHRSAKQESVAVQEQWVAEFGDLWDPYDWTKQLE</sequence>
<evidence type="ECO:0000259" key="3">
    <source>
        <dbReference type="Pfam" id="PF04676"/>
    </source>
</evidence>
<dbReference type="AlphaFoldDB" id="I0YY07"/>
<name>I0YY07_COCSC</name>
<dbReference type="GO" id="GO:0000398">
    <property type="term" value="P:mRNA splicing, via spliceosome"/>
    <property type="evidence" value="ECO:0007669"/>
    <property type="project" value="TreeGrafter"/>
</dbReference>
<feature type="domain" description="Cwf19-like protein C-terminal" evidence="3">
    <location>
        <begin position="506"/>
        <end position="603"/>
    </location>
</feature>
<protein>
    <recommendedName>
        <fullName evidence="7">Cwf19-like C-terminal domain-containing protein</fullName>
    </recommendedName>
</protein>
<dbReference type="Pfam" id="PF04676">
    <property type="entry name" value="CwfJ_C_2"/>
    <property type="match status" value="1"/>
</dbReference>
<evidence type="ECO:0000256" key="2">
    <source>
        <dbReference type="SAM" id="MobiDB-lite"/>
    </source>
</evidence>
<reference evidence="5 6" key="1">
    <citation type="journal article" date="2012" name="Genome Biol.">
        <title>The genome of the polar eukaryotic microalga coccomyxa subellipsoidea reveals traits of cold adaptation.</title>
        <authorList>
            <person name="Blanc G."/>
            <person name="Agarkova I."/>
            <person name="Grimwood J."/>
            <person name="Kuo A."/>
            <person name="Brueggeman A."/>
            <person name="Dunigan D."/>
            <person name="Gurnon J."/>
            <person name="Ladunga I."/>
            <person name="Lindquist E."/>
            <person name="Lucas S."/>
            <person name="Pangilinan J."/>
            <person name="Proschold T."/>
            <person name="Salamov A."/>
            <person name="Schmutz J."/>
            <person name="Weeks D."/>
            <person name="Yamada T."/>
            <person name="Claverie J.M."/>
            <person name="Grigoriev I."/>
            <person name="Van Etten J."/>
            <person name="Lomsadze A."/>
            <person name="Borodovsky M."/>
        </authorList>
    </citation>
    <scope>NUCLEOTIDE SEQUENCE [LARGE SCALE GENOMIC DNA]</scope>
    <source>
        <strain evidence="5 6">C-169</strain>
    </source>
</reference>
<feature type="compositionally biased region" description="Basic and acidic residues" evidence="2">
    <location>
        <begin position="43"/>
        <end position="57"/>
    </location>
</feature>
<evidence type="ECO:0000256" key="1">
    <source>
        <dbReference type="ARBA" id="ARBA00006795"/>
    </source>
</evidence>
<dbReference type="PANTHER" id="PTHR12072:SF5">
    <property type="entry name" value="CWF19-LIKE PROTEIN 2"/>
    <property type="match status" value="1"/>
</dbReference>
<accession>I0YY07</accession>
<dbReference type="GO" id="GO:0071014">
    <property type="term" value="C:post-mRNA release spliceosomal complex"/>
    <property type="evidence" value="ECO:0007669"/>
    <property type="project" value="TreeGrafter"/>
</dbReference>
<evidence type="ECO:0000313" key="5">
    <source>
        <dbReference type="EMBL" id="EIE23276.1"/>
    </source>
</evidence>
<feature type="compositionally biased region" description="Gly residues" evidence="2">
    <location>
        <begin position="139"/>
        <end position="148"/>
    </location>
</feature>
<dbReference type="InterPro" id="IPR040194">
    <property type="entry name" value="Cwf19-like"/>
</dbReference>
<feature type="region of interest" description="Disordered" evidence="2">
    <location>
        <begin position="112"/>
        <end position="162"/>
    </location>
</feature>
<dbReference type="SUPFAM" id="SSF54197">
    <property type="entry name" value="HIT-like"/>
    <property type="match status" value="1"/>
</dbReference>
<evidence type="ECO:0008006" key="7">
    <source>
        <dbReference type="Google" id="ProtNLM"/>
    </source>
</evidence>
<comment type="caution">
    <text evidence="5">The sequence shown here is derived from an EMBL/GenBank/DDBJ whole genome shotgun (WGS) entry which is preliminary data.</text>
</comment>
<dbReference type="InterPro" id="IPR006767">
    <property type="entry name" value="Cwf19-like_C_dom-2"/>
</dbReference>
<dbReference type="GeneID" id="17041316"/>
<feature type="region of interest" description="Disordered" evidence="2">
    <location>
        <begin position="41"/>
        <end position="71"/>
    </location>
</feature>
<evidence type="ECO:0000313" key="6">
    <source>
        <dbReference type="Proteomes" id="UP000007264"/>
    </source>
</evidence>
<comment type="similarity">
    <text evidence="1">Belongs to the CWF19 family.</text>
</comment>
<dbReference type="eggNOG" id="KOG2477">
    <property type="taxonomic scope" value="Eukaryota"/>
</dbReference>
<dbReference type="InterPro" id="IPR006768">
    <property type="entry name" value="Cwf19-like_C_dom-1"/>
</dbReference>
<dbReference type="STRING" id="574566.I0YY07"/>